<evidence type="ECO:0000313" key="1">
    <source>
        <dbReference type="EMBL" id="MBX56939.1"/>
    </source>
</evidence>
<accession>A0A2P2PQR0</accession>
<sequence>MVRSQICV</sequence>
<dbReference type="EMBL" id="GGEC01076455">
    <property type="protein sequence ID" value="MBX56939.1"/>
    <property type="molecule type" value="Transcribed_RNA"/>
</dbReference>
<name>A0A2P2PQR0_RHIMU</name>
<organism evidence="1">
    <name type="scientific">Rhizophora mucronata</name>
    <name type="common">Asiatic mangrove</name>
    <dbReference type="NCBI Taxonomy" id="61149"/>
    <lineage>
        <taxon>Eukaryota</taxon>
        <taxon>Viridiplantae</taxon>
        <taxon>Streptophyta</taxon>
        <taxon>Embryophyta</taxon>
        <taxon>Tracheophyta</taxon>
        <taxon>Spermatophyta</taxon>
        <taxon>Magnoliopsida</taxon>
        <taxon>eudicotyledons</taxon>
        <taxon>Gunneridae</taxon>
        <taxon>Pentapetalae</taxon>
        <taxon>rosids</taxon>
        <taxon>fabids</taxon>
        <taxon>Malpighiales</taxon>
        <taxon>Rhizophoraceae</taxon>
        <taxon>Rhizophora</taxon>
    </lineage>
</organism>
<proteinExistence type="predicted"/>
<protein>
    <submittedName>
        <fullName evidence="1">Uncharacterized protein</fullName>
    </submittedName>
</protein>
<reference evidence="1" key="1">
    <citation type="submission" date="2018-02" db="EMBL/GenBank/DDBJ databases">
        <title>Rhizophora mucronata_Transcriptome.</title>
        <authorList>
            <person name="Meera S.P."/>
            <person name="Sreeshan A."/>
            <person name="Augustine A."/>
        </authorList>
    </citation>
    <scope>NUCLEOTIDE SEQUENCE</scope>
    <source>
        <tissue evidence="1">Leaf</tissue>
    </source>
</reference>